<evidence type="ECO:0000256" key="2">
    <source>
        <dbReference type="SAM" id="Phobius"/>
    </source>
</evidence>
<dbReference type="Pfam" id="PF06985">
    <property type="entry name" value="HET"/>
    <property type="match status" value="1"/>
</dbReference>
<evidence type="ECO:0000313" key="5">
    <source>
        <dbReference type="Proteomes" id="UP000664132"/>
    </source>
</evidence>
<evidence type="ECO:0000256" key="1">
    <source>
        <dbReference type="SAM" id="MobiDB-lite"/>
    </source>
</evidence>
<dbReference type="InterPro" id="IPR010730">
    <property type="entry name" value="HET"/>
</dbReference>
<keyword evidence="2" id="KW-1133">Transmembrane helix</keyword>
<dbReference type="EMBL" id="JAFJYH010000043">
    <property type="protein sequence ID" value="KAG4422818.1"/>
    <property type="molecule type" value="Genomic_DNA"/>
</dbReference>
<dbReference type="PANTHER" id="PTHR24148">
    <property type="entry name" value="ANKYRIN REPEAT DOMAIN-CONTAINING PROTEIN 39 HOMOLOG-RELATED"/>
    <property type="match status" value="1"/>
</dbReference>
<keyword evidence="2" id="KW-0812">Transmembrane</keyword>
<evidence type="ECO:0000313" key="4">
    <source>
        <dbReference type="EMBL" id="KAG4422818.1"/>
    </source>
</evidence>
<organism evidence="4 5">
    <name type="scientific">Cadophora malorum</name>
    <dbReference type="NCBI Taxonomy" id="108018"/>
    <lineage>
        <taxon>Eukaryota</taxon>
        <taxon>Fungi</taxon>
        <taxon>Dikarya</taxon>
        <taxon>Ascomycota</taxon>
        <taxon>Pezizomycotina</taxon>
        <taxon>Leotiomycetes</taxon>
        <taxon>Helotiales</taxon>
        <taxon>Ploettnerulaceae</taxon>
        <taxon>Cadophora</taxon>
    </lineage>
</organism>
<dbReference type="PANTHER" id="PTHR24148:SF82">
    <property type="entry name" value="HETEROKARYON INCOMPATIBILITY DOMAIN-CONTAINING PROTEIN"/>
    <property type="match status" value="1"/>
</dbReference>
<feature type="region of interest" description="Disordered" evidence="1">
    <location>
        <begin position="239"/>
        <end position="262"/>
    </location>
</feature>
<dbReference type="OrthoDB" id="3532432at2759"/>
<proteinExistence type="predicted"/>
<dbReference type="Proteomes" id="UP000664132">
    <property type="component" value="Unassembled WGS sequence"/>
</dbReference>
<dbReference type="Pfam" id="PF26639">
    <property type="entry name" value="Het-6_barrel"/>
    <property type="match status" value="1"/>
</dbReference>
<feature type="compositionally biased region" description="Polar residues" evidence="1">
    <location>
        <begin position="108"/>
        <end position="119"/>
    </location>
</feature>
<comment type="caution">
    <text evidence="4">The sequence shown here is derived from an EMBL/GenBank/DDBJ whole genome shotgun (WGS) entry which is preliminary data.</text>
</comment>
<feature type="compositionally biased region" description="Low complexity" evidence="1">
    <location>
        <begin position="130"/>
        <end position="142"/>
    </location>
</feature>
<sequence>MSVEDLYKDLAISKEEGVLNSAPLTAFSFPKLPDALTEPHDQENWKILGEVLDECSGRIAILDSIVNELVSASEIFRYIGDSVRWMKTELERMCEMPPLAAEEDESSTESGNLSDQELTPETDAKRDTPDGSASSSDASSSDLGALGVEHLFRPSDMYDWSEIEEDVHMLQEIITMNPLMAIYELLDFEIISELDLDRLFAQPMFADWDGEVVETLLEALGYLSQLFLKGYDPKSASPLVTGKGNGGTGEGATSSDSTHLYPGPKMTDAHEIRIFELLPGSDDEPIRGSLTIEHLWDDPRYEALSYVWGTSATMKSIQLNETEFGITPNLETALLHLRYQKEPRRLWIDALCINQNDPLEKEGQVKLMSEIYPAAENVLCWLGPEADDSDFVFEKLQEMAKSRKVSSSRSEPDDGDHIDAAQKSDNEHRSEIGRFSVALFRLLSRPWWSRLWTCQEFALTLRDPKIICGKESMTWSLFRLAAREEAMEMAGPMTLMGKTDISEFDQTTFWETHEILYGFEAACHFRTESGFVGLQRTAHIHPLFAMAVFTRRYRSLDSRDKLFGILSFLLEPHRALLPPNYSQTAATIYTKFSAAVVAVSGGRIYSDLSVGSRSGEKMPSWALDLSSQTADGDSNPAVMLMPANRERFSASKGRKTQCVPLGPRLIIQGVAVDHVESTFNVNDGDVVNPASMYSNLVSFRTLARQRSTLDVPSNDPASKFKHLRAADSICDVMTCGFCNDKGLSRAFDKWVPTSDHAGAPTNVSNSASSTSSTDTELCEDGISLMLHSIVGRKLLITRSGFFGIGVSDIRAGDLVVVLFGFDVPMVLRDQGDHFSMIGAARVGGIMEAWLLAPMIFLRELILEDVPRGILNVVKVYLRCASIIFSTTMHYSLVLLTSFLQYMAFTFTWIYMGFRLCLGAYAIYILGRSLQTIGEVAIKNPIYVIIAAMGVTHSPRLFRFLAPLYELVKLADRDIRVAIFNLNIMVAKKKKKDKKGRHCVIHRRVKMTDQGTQTVEAWDRIKEKVKIREMNRLDGHPYLSDEDWESDSEHGNRMPHRREMEMIYVEE</sequence>
<feature type="region of interest" description="Disordered" evidence="1">
    <location>
        <begin position="99"/>
        <end position="142"/>
    </location>
</feature>
<feature type="compositionally biased region" description="Basic and acidic residues" evidence="1">
    <location>
        <begin position="410"/>
        <end position="425"/>
    </location>
</feature>
<keyword evidence="2" id="KW-0472">Membrane</keyword>
<feature type="region of interest" description="Disordered" evidence="1">
    <location>
        <begin position="403"/>
        <end position="425"/>
    </location>
</feature>
<accession>A0A8H7WDE6</accession>
<name>A0A8H7WDE6_9HELO</name>
<gene>
    <name evidence="4" type="ORF">IFR04_004040</name>
</gene>
<feature type="domain" description="Heterokaryon incompatibility" evidence="3">
    <location>
        <begin position="301"/>
        <end position="456"/>
    </location>
</feature>
<keyword evidence="5" id="KW-1185">Reference proteome</keyword>
<dbReference type="AlphaFoldDB" id="A0A8H7WDE6"/>
<dbReference type="InterPro" id="IPR052895">
    <property type="entry name" value="HetReg/Transcr_Mod"/>
</dbReference>
<protein>
    <recommendedName>
        <fullName evidence="3">Heterokaryon incompatibility domain-containing protein</fullName>
    </recommendedName>
</protein>
<evidence type="ECO:0000259" key="3">
    <source>
        <dbReference type="Pfam" id="PF06985"/>
    </source>
</evidence>
<reference evidence="4" key="1">
    <citation type="submission" date="2021-02" db="EMBL/GenBank/DDBJ databases">
        <title>Genome sequence Cadophora malorum strain M34.</title>
        <authorList>
            <person name="Stefanovic E."/>
            <person name="Vu D."/>
            <person name="Scully C."/>
            <person name="Dijksterhuis J."/>
            <person name="Roader J."/>
            <person name="Houbraken J."/>
        </authorList>
    </citation>
    <scope>NUCLEOTIDE SEQUENCE</scope>
    <source>
        <strain evidence="4">M34</strain>
    </source>
</reference>
<feature type="transmembrane region" description="Helical" evidence="2">
    <location>
        <begin position="898"/>
        <end position="923"/>
    </location>
</feature>